<dbReference type="SUPFAM" id="SSF57924">
    <property type="entry name" value="Inhibitor of apoptosis (IAP) repeat"/>
    <property type="match status" value="1"/>
</dbReference>
<dbReference type="SMART" id="SM00238">
    <property type="entry name" value="BIR"/>
    <property type="match status" value="1"/>
</dbReference>
<proteinExistence type="predicted"/>
<keyword evidence="2" id="KW-1185">Reference proteome</keyword>
<dbReference type="PROSITE" id="PS01282">
    <property type="entry name" value="BIR_REPEAT_1"/>
    <property type="match status" value="1"/>
</dbReference>
<dbReference type="GO" id="GO:0005634">
    <property type="term" value="C:nucleus"/>
    <property type="evidence" value="ECO:0007669"/>
    <property type="project" value="TreeGrafter"/>
</dbReference>
<sequence length="133" mass="14711">MMSFPFTLVSGTYCQPGSSQQLQKEGVRLASFKDFPTSVPVYAIRLAQAGFYYTGKRDVVRCFCCGVTHGGWRMGDKPTSVHALISPNCPLVRGNDRTNIPLSSSPRFLKPQVQSAISSAARRQCYQQVFLLV</sequence>
<dbReference type="InterPro" id="IPR001370">
    <property type="entry name" value="BIR_rpt"/>
</dbReference>
<dbReference type="AlphaFoldDB" id="A0AAN9BP34"/>
<dbReference type="PANTHER" id="PTHR10044">
    <property type="entry name" value="INHIBITOR OF APOPTOSIS"/>
    <property type="match status" value="1"/>
</dbReference>
<dbReference type="Proteomes" id="UP001374579">
    <property type="component" value="Unassembled WGS sequence"/>
</dbReference>
<dbReference type="PROSITE" id="PS50143">
    <property type="entry name" value="BIR_REPEAT_2"/>
    <property type="match status" value="1"/>
</dbReference>
<accession>A0AAN9BP34</accession>
<dbReference type="Gene3D" id="1.10.1170.10">
    <property type="entry name" value="Inhibitor Of Apoptosis Protein (2mihbC-IAP-1), Chain A"/>
    <property type="match status" value="1"/>
</dbReference>
<dbReference type="PANTHER" id="PTHR10044:SF139">
    <property type="entry name" value="DEATH-ASSOCIATED INHIBITOR OF APOPTOSIS 2"/>
    <property type="match status" value="1"/>
</dbReference>
<dbReference type="GO" id="GO:0005737">
    <property type="term" value="C:cytoplasm"/>
    <property type="evidence" value="ECO:0007669"/>
    <property type="project" value="TreeGrafter"/>
</dbReference>
<gene>
    <name evidence="1" type="ORF">V1264_016424</name>
</gene>
<evidence type="ECO:0000313" key="1">
    <source>
        <dbReference type="EMBL" id="KAK7108748.1"/>
    </source>
</evidence>
<dbReference type="EMBL" id="JBAMIC010000004">
    <property type="protein sequence ID" value="KAK7108748.1"/>
    <property type="molecule type" value="Genomic_DNA"/>
</dbReference>
<dbReference type="GO" id="GO:0043027">
    <property type="term" value="F:cysteine-type endopeptidase inhibitor activity involved in apoptotic process"/>
    <property type="evidence" value="ECO:0007669"/>
    <property type="project" value="TreeGrafter"/>
</dbReference>
<dbReference type="Pfam" id="PF00653">
    <property type="entry name" value="BIR"/>
    <property type="match status" value="1"/>
</dbReference>
<comment type="caution">
    <text evidence="1">The sequence shown here is derived from an EMBL/GenBank/DDBJ whole genome shotgun (WGS) entry which is preliminary data.</text>
</comment>
<name>A0AAN9BP34_9CAEN</name>
<protein>
    <submittedName>
        <fullName evidence="1">Uncharacterized protein</fullName>
    </submittedName>
</protein>
<organism evidence="1 2">
    <name type="scientific">Littorina saxatilis</name>
    <dbReference type="NCBI Taxonomy" id="31220"/>
    <lineage>
        <taxon>Eukaryota</taxon>
        <taxon>Metazoa</taxon>
        <taxon>Spiralia</taxon>
        <taxon>Lophotrochozoa</taxon>
        <taxon>Mollusca</taxon>
        <taxon>Gastropoda</taxon>
        <taxon>Caenogastropoda</taxon>
        <taxon>Littorinimorpha</taxon>
        <taxon>Littorinoidea</taxon>
        <taxon>Littorinidae</taxon>
        <taxon>Littorina</taxon>
    </lineage>
</organism>
<dbReference type="CDD" id="cd00022">
    <property type="entry name" value="BIR"/>
    <property type="match status" value="1"/>
</dbReference>
<reference evidence="1 2" key="1">
    <citation type="submission" date="2024-02" db="EMBL/GenBank/DDBJ databases">
        <title>Chromosome-scale genome assembly of the rough periwinkle Littorina saxatilis.</title>
        <authorList>
            <person name="De Jode A."/>
            <person name="Faria R."/>
            <person name="Formenti G."/>
            <person name="Sims Y."/>
            <person name="Smith T.P."/>
            <person name="Tracey A."/>
            <person name="Wood J.M.D."/>
            <person name="Zagrodzka Z.B."/>
            <person name="Johannesson K."/>
            <person name="Butlin R.K."/>
            <person name="Leder E.H."/>
        </authorList>
    </citation>
    <scope>NUCLEOTIDE SEQUENCE [LARGE SCALE GENOMIC DNA]</scope>
    <source>
        <strain evidence="1">Snail1</strain>
        <tissue evidence="1">Muscle</tissue>
    </source>
</reference>
<dbReference type="GO" id="GO:0051726">
    <property type="term" value="P:regulation of cell cycle"/>
    <property type="evidence" value="ECO:0007669"/>
    <property type="project" value="TreeGrafter"/>
</dbReference>
<dbReference type="GO" id="GO:0043066">
    <property type="term" value="P:negative regulation of apoptotic process"/>
    <property type="evidence" value="ECO:0007669"/>
    <property type="project" value="TreeGrafter"/>
</dbReference>
<evidence type="ECO:0000313" key="2">
    <source>
        <dbReference type="Proteomes" id="UP001374579"/>
    </source>
</evidence>
<dbReference type="InterPro" id="IPR050784">
    <property type="entry name" value="IAP"/>
</dbReference>